<evidence type="ECO:0000313" key="4">
    <source>
        <dbReference type="EMBL" id="QSE96296.1"/>
    </source>
</evidence>
<dbReference type="Pfam" id="PF00080">
    <property type="entry name" value="Sod_Cu"/>
    <property type="match status" value="1"/>
</dbReference>
<dbReference type="InterPro" id="IPR001424">
    <property type="entry name" value="SOD_Cu_Zn_dom"/>
</dbReference>
<sequence>MKFLNKFLAIAAVFTLVSCGGAKQEESTEEDTAASEEMEMEKEESAKPMAMAAISSASGSTLSGEANFTDNGDGTVAFELSVSGAAPGTHAIHLHANGDCSAPDATSAGGHWNPADVDHGKRGESQMFHAGDIDNLVVGEDSTGSLSMSVKGWSVGGADSTNVVGKAIIIHASADDFTSQPSGAAGPRVGCGVVKEKM</sequence>
<gene>
    <name evidence="4" type="ORF">JR347_11825</name>
</gene>
<feature type="domain" description="Superoxide dismutase copper/zinc binding" evidence="3">
    <location>
        <begin position="63"/>
        <end position="194"/>
    </location>
</feature>
<dbReference type="PROSITE" id="PS00087">
    <property type="entry name" value="SOD_CU_ZN_1"/>
    <property type="match status" value="1"/>
</dbReference>
<dbReference type="PANTHER" id="PTHR10003">
    <property type="entry name" value="SUPEROXIDE DISMUTASE CU-ZN -RELATED"/>
    <property type="match status" value="1"/>
</dbReference>
<evidence type="ECO:0000256" key="1">
    <source>
        <dbReference type="ARBA" id="ARBA00010457"/>
    </source>
</evidence>
<dbReference type="EMBL" id="CP070608">
    <property type="protein sequence ID" value="QSE96296.1"/>
    <property type="molecule type" value="Genomic_DNA"/>
</dbReference>
<dbReference type="InterPro" id="IPR024134">
    <property type="entry name" value="SOD_Cu/Zn_/chaperone"/>
</dbReference>
<keyword evidence="5" id="KW-1185">Reference proteome</keyword>
<dbReference type="SUPFAM" id="SSF49329">
    <property type="entry name" value="Cu,Zn superoxide dismutase-like"/>
    <property type="match status" value="1"/>
</dbReference>
<dbReference type="PROSITE" id="PS51257">
    <property type="entry name" value="PROKAR_LIPOPROTEIN"/>
    <property type="match status" value="1"/>
</dbReference>
<dbReference type="InterPro" id="IPR018152">
    <property type="entry name" value="SOD_Cu/Zn_BS"/>
</dbReference>
<dbReference type="AlphaFoldDB" id="A0A974ZZZ8"/>
<accession>A0A974ZZZ8</accession>
<dbReference type="Proteomes" id="UP000662783">
    <property type="component" value="Chromosome"/>
</dbReference>
<feature type="region of interest" description="Disordered" evidence="2">
    <location>
        <begin position="22"/>
        <end position="44"/>
    </location>
</feature>
<proteinExistence type="inferred from homology"/>
<dbReference type="InterPro" id="IPR036423">
    <property type="entry name" value="SOD-like_Cu/Zn_dom_sf"/>
</dbReference>
<dbReference type="GO" id="GO:0006801">
    <property type="term" value="P:superoxide metabolic process"/>
    <property type="evidence" value="ECO:0007669"/>
    <property type="project" value="InterPro"/>
</dbReference>
<protein>
    <submittedName>
        <fullName evidence="4">Superoxide dismutase family protein</fullName>
    </submittedName>
</protein>
<evidence type="ECO:0000313" key="5">
    <source>
        <dbReference type="Proteomes" id="UP000662783"/>
    </source>
</evidence>
<evidence type="ECO:0000259" key="3">
    <source>
        <dbReference type="Pfam" id="PF00080"/>
    </source>
</evidence>
<reference evidence="4" key="1">
    <citation type="submission" date="2021-02" db="EMBL/GenBank/DDBJ databases">
        <title>Fulvivirga sp. S481 isolated from sea water.</title>
        <authorList>
            <person name="Bae S.S."/>
            <person name="Baek K."/>
        </authorList>
    </citation>
    <scope>NUCLEOTIDE SEQUENCE</scope>
    <source>
        <strain evidence="4">S481</strain>
    </source>
</reference>
<name>A0A974ZZZ8_9BACT</name>
<comment type="similarity">
    <text evidence="1">Belongs to the Cu-Zn superoxide dismutase family.</text>
</comment>
<evidence type="ECO:0000256" key="2">
    <source>
        <dbReference type="SAM" id="MobiDB-lite"/>
    </source>
</evidence>
<organism evidence="4 5">
    <name type="scientific">Fulvivirga lutea</name>
    <dbReference type="NCBI Taxonomy" id="2810512"/>
    <lineage>
        <taxon>Bacteria</taxon>
        <taxon>Pseudomonadati</taxon>
        <taxon>Bacteroidota</taxon>
        <taxon>Cytophagia</taxon>
        <taxon>Cytophagales</taxon>
        <taxon>Fulvivirgaceae</taxon>
        <taxon>Fulvivirga</taxon>
    </lineage>
</organism>
<dbReference type="RefSeq" id="WP_205720812.1">
    <property type="nucleotide sequence ID" value="NZ_CP070608.1"/>
</dbReference>
<dbReference type="KEGG" id="fuv:JR347_11825"/>
<feature type="compositionally biased region" description="Acidic residues" evidence="2">
    <location>
        <begin position="27"/>
        <end position="42"/>
    </location>
</feature>
<dbReference type="GO" id="GO:0005507">
    <property type="term" value="F:copper ion binding"/>
    <property type="evidence" value="ECO:0007669"/>
    <property type="project" value="InterPro"/>
</dbReference>
<dbReference type="Gene3D" id="2.60.40.200">
    <property type="entry name" value="Superoxide dismutase, copper/zinc binding domain"/>
    <property type="match status" value="1"/>
</dbReference>